<name>A0A8S9VDD3_PHYIN</name>
<evidence type="ECO:0000313" key="2">
    <source>
        <dbReference type="EMBL" id="KAF4150743.1"/>
    </source>
</evidence>
<accession>A0A8S9VDD3</accession>
<dbReference type="Proteomes" id="UP000704712">
    <property type="component" value="Unassembled WGS sequence"/>
</dbReference>
<dbReference type="EMBL" id="JAACNO010000019">
    <property type="protein sequence ID" value="KAF4150743.1"/>
    <property type="molecule type" value="Genomic_DNA"/>
</dbReference>
<gene>
    <name evidence="2" type="ORF">GN958_ATG00064</name>
</gene>
<evidence type="ECO:0008006" key="4">
    <source>
        <dbReference type="Google" id="ProtNLM"/>
    </source>
</evidence>
<reference evidence="2" key="1">
    <citation type="submission" date="2020-03" db="EMBL/GenBank/DDBJ databases">
        <title>Hybrid Assembly of Korean Phytophthora infestans isolates.</title>
        <authorList>
            <person name="Prokchorchik M."/>
            <person name="Lee Y."/>
            <person name="Seo J."/>
            <person name="Cho J.-H."/>
            <person name="Park Y.-E."/>
            <person name="Jang D.-C."/>
            <person name="Im J.-S."/>
            <person name="Choi J.-G."/>
            <person name="Park H.-J."/>
            <person name="Lee G.-B."/>
            <person name="Lee Y.-G."/>
            <person name="Hong S.-Y."/>
            <person name="Cho K."/>
            <person name="Sohn K.H."/>
        </authorList>
    </citation>
    <scope>NUCLEOTIDE SEQUENCE</scope>
    <source>
        <strain evidence="2">KR_2_A2</strain>
    </source>
</reference>
<comment type="caution">
    <text evidence="2">The sequence shown here is derived from an EMBL/GenBank/DDBJ whole genome shotgun (WGS) entry which is preliminary data.</text>
</comment>
<protein>
    <recommendedName>
        <fullName evidence="4">SAP domain-containing protein</fullName>
    </recommendedName>
</protein>
<evidence type="ECO:0000256" key="1">
    <source>
        <dbReference type="SAM" id="MobiDB-lite"/>
    </source>
</evidence>
<feature type="compositionally biased region" description="Basic and acidic residues" evidence="1">
    <location>
        <begin position="231"/>
        <end position="242"/>
    </location>
</feature>
<dbReference type="AlphaFoldDB" id="A0A8S9VDD3"/>
<evidence type="ECO:0000313" key="3">
    <source>
        <dbReference type="Proteomes" id="UP000704712"/>
    </source>
</evidence>
<sequence length="329" mass="36945">MQGDKDVDATLCGLLRGQRRRQLPIPAVADPRKTTPPISDDYSSWTVEQLRNECTSRKLRLGRKTSVADRVEHLCEFDALHRSMISATLASADGVSVPSNNCTIRLMNVFFSDTFAPRFARIGDKPSRQQLDAGETHGNSSFWRDVTSEFSSNLSDYNDLFTSDARLEGVGASVVVIHSATKAYGIREHEDDFFTYCEGALDTFYLRECLKHKRDLARFVDGGLLDKDQFDSLKRGRSDSSGKKPPQQVGTKKQRSEVAESVNALAAAIAPARPRTAERLMSLHKLIQQVEARMEKLQQTGKSDESLQRSLDLYRMKLSKLEEAFFDEV</sequence>
<organism evidence="2 3">
    <name type="scientific">Phytophthora infestans</name>
    <name type="common">Potato late blight agent</name>
    <name type="synonym">Botrytis infestans</name>
    <dbReference type="NCBI Taxonomy" id="4787"/>
    <lineage>
        <taxon>Eukaryota</taxon>
        <taxon>Sar</taxon>
        <taxon>Stramenopiles</taxon>
        <taxon>Oomycota</taxon>
        <taxon>Peronosporomycetes</taxon>
        <taxon>Peronosporales</taxon>
        <taxon>Peronosporaceae</taxon>
        <taxon>Phytophthora</taxon>
    </lineage>
</organism>
<feature type="region of interest" description="Disordered" evidence="1">
    <location>
        <begin position="231"/>
        <end position="257"/>
    </location>
</feature>
<proteinExistence type="predicted"/>